<evidence type="ECO:0000313" key="3">
    <source>
        <dbReference type="Proteomes" id="UP001172687"/>
    </source>
</evidence>
<name>A0ABT8HDN3_MYCAO</name>
<proteinExistence type="predicted"/>
<organism evidence="2 3">
    <name type="scientific">Mycolicibacterium austroafricanum</name>
    <name type="common">Mycobacterium austroafricanum</name>
    <dbReference type="NCBI Taxonomy" id="39687"/>
    <lineage>
        <taxon>Bacteria</taxon>
        <taxon>Bacillati</taxon>
        <taxon>Actinomycetota</taxon>
        <taxon>Actinomycetes</taxon>
        <taxon>Mycobacteriales</taxon>
        <taxon>Mycobacteriaceae</taxon>
        <taxon>Mycolicibacterium</taxon>
    </lineage>
</organism>
<dbReference type="SUPFAM" id="SSF54909">
    <property type="entry name" value="Dimeric alpha+beta barrel"/>
    <property type="match status" value="1"/>
</dbReference>
<accession>A0ABT8HDN3</accession>
<sequence length="97" mass="10868">MIRHVVLAKFKTGYDAAEVRRLQDGFRALNCPGTVRYTVGSDAGLREGNWDFAIVADFEDADAFRGYDEDAAHGELRSRLSLFVEQAARVQFEVPQS</sequence>
<comment type="caution">
    <text evidence="2">The sequence shown here is derived from an EMBL/GenBank/DDBJ whole genome shotgun (WGS) entry which is preliminary data.</text>
</comment>
<reference evidence="2" key="1">
    <citation type="submission" date="2023-07" db="EMBL/GenBank/DDBJ databases">
        <title>Degradation of tert-butanol by M. austroafricanum TBA100.</title>
        <authorList>
            <person name="Helbich S."/>
            <person name="Vainshtein Y."/>
        </authorList>
    </citation>
    <scope>NUCLEOTIDE SEQUENCE</scope>
    <source>
        <strain evidence="2">TBA100</strain>
    </source>
</reference>
<dbReference type="PROSITE" id="PS51502">
    <property type="entry name" value="S_R_A_B_BARREL"/>
    <property type="match status" value="1"/>
</dbReference>
<dbReference type="SMART" id="SM00886">
    <property type="entry name" value="Dabb"/>
    <property type="match status" value="1"/>
</dbReference>
<dbReference type="InterPro" id="IPR011008">
    <property type="entry name" value="Dimeric_a/b-barrel"/>
</dbReference>
<dbReference type="Gene3D" id="3.30.70.100">
    <property type="match status" value="1"/>
</dbReference>
<evidence type="ECO:0000313" key="2">
    <source>
        <dbReference type="EMBL" id="MDN4518874.1"/>
    </source>
</evidence>
<dbReference type="RefSeq" id="WP_011780192.1">
    <property type="nucleotide sequence ID" value="NZ_CP070380.1"/>
</dbReference>
<protein>
    <submittedName>
        <fullName evidence="2">Dabb family protein</fullName>
    </submittedName>
</protein>
<dbReference type="Pfam" id="PF07876">
    <property type="entry name" value="Dabb"/>
    <property type="match status" value="1"/>
</dbReference>
<gene>
    <name evidence="2" type="ORF">QYF68_13690</name>
</gene>
<keyword evidence="3" id="KW-1185">Reference proteome</keyword>
<dbReference type="EMBL" id="JAUHTC010000046">
    <property type="protein sequence ID" value="MDN4518874.1"/>
    <property type="molecule type" value="Genomic_DNA"/>
</dbReference>
<dbReference type="Proteomes" id="UP001172687">
    <property type="component" value="Unassembled WGS sequence"/>
</dbReference>
<dbReference type="InterPro" id="IPR013097">
    <property type="entry name" value="Dabb"/>
</dbReference>
<evidence type="ECO:0000259" key="1">
    <source>
        <dbReference type="PROSITE" id="PS51502"/>
    </source>
</evidence>
<feature type="domain" description="Stress-response A/B barrel" evidence="1">
    <location>
        <begin position="2"/>
        <end position="92"/>
    </location>
</feature>